<dbReference type="Pfam" id="PF01565">
    <property type="entry name" value="FAD_binding_4"/>
    <property type="match status" value="1"/>
</dbReference>
<comment type="caution">
    <text evidence="7">The sequence shown here is derived from an EMBL/GenBank/DDBJ whole genome shotgun (WGS) entry which is preliminary data.</text>
</comment>
<dbReference type="EMBL" id="QTUC01000001">
    <property type="protein sequence ID" value="REF37619.1"/>
    <property type="molecule type" value="Genomic_DNA"/>
</dbReference>
<dbReference type="Proteomes" id="UP000256485">
    <property type="component" value="Unassembled WGS sequence"/>
</dbReference>
<proteinExistence type="inferred from homology"/>
<dbReference type="InterPro" id="IPR016169">
    <property type="entry name" value="FAD-bd_PCMH_sub2"/>
</dbReference>
<keyword evidence="4" id="KW-0274">FAD</keyword>
<dbReference type="Gene3D" id="3.30.70.2740">
    <property type="match status" value="1"/>
</dbReference>
<dbReference type="AlphaFoldDB" id="A0A3D9V826"/>
<protein>
    <submittedName>
        <fullName evidence="7">Glycolate oxidase</fullName>
    </submittedName>
</protein>
<sequence length="461" mass="48504">MVDALADALRAQIPAPLVVTDPDRLASYRHDMATFCPSGMPAVAVLARETAHVQHVLKVASDLGVPVVPQGGRTGLSGGANAVDGCIVLSLAGMDRILEIDPANRVAVVEPGVLNAVLSKAAAEQGLFYPPDPSSWEISTVGGNIATNAGGLCCVKYGVTADFVRALEVVLANGEILHTGRRTAKGVAGYDLTRLFVGSEGTLGVITRATLALRPAAEEPRTVAALFPSVAAAGEAVARVVASGLVPSLLEFMDQASLRAANEYRRMGLPDHAAAMLIAQSDAGPERAAAEIATIARHFADAGGFDVIEAEDAQEGELLLNARREAHYAIDRLGSRLIDDVCVPVSRLADFVQRVEKVAADLGLTIPVVGHAGDGNLHPNVVFDATDEDQVRRARQAFDEIMRIGLALGGTITGEHGVGLLKRDWLERELGHVGLRIHRELKRVFDPAGILNPGKVMSLEA</sequence>
<dbReference type="Pfam" id="PF02913">
    <property type="entry name" value="FAD-oxidase_C"/>
    <property type="match status" value="1"/>
</dbReference>
<dbReference type="FunFam" id="3.30.70.2740:FF:000001">
    <property type="entry name" value="D-lactate dehydrogenase mitochondrial"/>
    <property type="match status" value="1"/>
</dbReference>
<dbReference type="InterPro" id="IPR016171">
    <property type="entry name" value="Vanillyl_alc_oxidase_C-sub2"/>
</dbReference>
<dbReference type="InterPro" id="IPR004113">
    <property type="entry name" value="FAD-bd_oxidored_4_C"/>
</dbReference>
<dbReference type="SUPFAM" id="SSF55103">
    <property type="entry name" value="FAD-linked oxidases, C-terminal domain"/>
    <property type="match status" value="1"/>
</dbReference>
<dbReference type="PROSITE" id="PS51387">
    <property type="entry name" value="FAD_PCMH"/>
    <property type="match status" value="1"/>
</dbReference>
<evidence type="ECO:0000256" key="2">
    <source>
        <dbReference type="ARBA" id="ARBA00008000"/>
    </source>
</evidence>
<dbReference type="RefSeq" id="WP_115851050.1">
    <property type="nucleotide sequence ID" value="NZ_QTUC01000001.1"/>
</dbReference>
<dbReference type="InterPro" id="IPR016164">
    <property type="entry name" value="FAD-linked_Oxase-like_C"/>
</dbReference>
<evidence type="ECO:0000256" key="3">
    <source>
        <dbReference type="ARBA" id="ARBA00022630"/>
    </source>
</evidence>
<dbReference type="InterPro" id="IPR036318">
    <property type="entry name" value="FAD-bd_PCMH-like_sf"/>
</dbReference>
<evidence type="ECO:0000259" key="6">
    <source>
        <dbReference type="PROSITE" id="PS51387"/>
    </source>
</evidence>
<dbReference type="FunFam" id="1.10.45.10:FF:000001">
    <property type="entry name" value="D-lactate dehydrogenase mitochondrial"/>
    <property type="match status" value="1"/>
</dbReference>
<feature type="domain" description="FAD-binding PCMH-type" evidence="6">
    <location>
        <begin position="37"/>
        <end position="216"/>
    </location>
</feature>
<gene>
    <name evidence="7" type="ORF">DFJ64_3064</name>
</gene>
<comment type="similarity">
    <text evidence="2">Belongs to the FAD-binding oxidoreductase/transferase type 4 family.</text>
</comment>
<dbReference type="GO" id="GO:0071949">
    <property type="term" value="F:FAD binding"/>
    <property type="evidence" value="ECO:0007669"/>
    <property type="project" value="InterPro"/>
</dbReference>
<accession>A0A3D9V826</accession>
<name>A0A3D9V826_THECX</name>
<keyword evidence="5" id="KW-0560">Oxidoreductase</keyword>
<reference evidence="7 8" key="1">
    <citation type="submission" date="2018-08" db="EMBL/GenBank/DDBJ databases">
        <title>Sequencing the genomes of 1000 actinobacteria strains.</title>
        <authorList>
            <person name="Klenk H.-P."/>
        </authorList>
    </citation>
    <scope>NUCLEOTIDE SEQUENCE [LARGE SCALE GENOMIC DNA]</scope>
    <source>
        <strain evidence="7 8">DSM 22891</strain>
    </source>
</reference>
<organism evidence="7 8">
    <name type="scientific">Thermasporomyces composti</name>
    <dbReference type="NCBI Taxonomy" id="696763"/>
    <lineage>
        <taxon>Bacteria</taxon>
        <taxon>Bacillati</taxon>
        <taxon>Actinomycetota</taxon>
        <taxon>Actinomycetes</taxon>
        <taxon>Propionibacteriales</taxon>
        <taxon>Nocardioidaceae</taxon>
        <taxon>Thermasporomyces</taxon>
    </lineage>
</organism>
<dbReference type="SUPFAM" id="SSF56176">
    <property type="entry name" value="FAD-binding/transporter-associated domain-like"/>
    <property type="match status" value="1"/>
</dbReference>
<keyword evidence="3" id="KW-0285">Flavoprotein</keyword>
<dbReference type="InterPro" id="IPR016166">
    <property type="entry name" value="FAD-bd_PCMH"/>
</dbReference>
<dbReference type="Gene3D" id="3.30.465.10">
    <property type="match status" value="1"/>
</dbReference>
<evidence type="ECO:0000313" key="8">
    <source>
        <dbReference type="Proteomes" id="UP000256485"/>
    </source>
</evidence>
<comment type="cofactor">
    <cofactor evidence="1">
        <name>FAD</name>
        <dbReference type="ChEBI" id="CHEBI:57692"/>
    </cofactor>
</comment>
<dbReference type="InterPro" id="IPR051914">
    <property type="entry name" value="FAD-linked_OxidoTrans_Type4"/>
</dbReference>
<dbReference type="Gene3D" id="1.10.45.10">
    <property type="entry name" value="Vanillyl-alcohol Oxidase, Chain A, domain 4"/>
    <property type="match status" value="1"/>
</dbReference>
<evidence type="ECO:0000313" key="7">
    <source>
        <dbReference type="EMBL" id="REF37619.1"/>
    </source>
</evidence>
<dbReference type="GO" id="GO:0016491">
    <property type="term" value="F:oxidoreductase activity"/>
    <property type="evidence" value="ECO:0007669"/>
    <property type="project" value="UniProtKB-KW"/>
</dbReference>
<dbReference type="PANTHER" id="PTHR42934:SF2">
    <property type="entry name" value="GLYCOLATE OXIDASE SUBUNIT GLCD"/>
    <property type="match status" value="1"/>
</dbReference>
<dbReference type="PANTHER" id="PTHR42934">
    <property type="entry name" value="GLYCOLATE OXIDASE SUBUNIT GLCD"/>
    <property type="match status" value="1"/>
</dbReference>
<evidence type="ECO:0000256" key="1">
    <source>
        <dbReference type="ARBA" id="ARBA00001974"/>
    </source>
</evidence>
<evidence type="ECO:0000256" key="5">
    <source>
        <dbReference type="ARBA" id="ARBA00023002"/>
    </source>
</evidence>
<keyword evidence="8" id="KW-1185">Reference proteome</keyword>
<dbReference type="InterPro" id="IPR006094">
    <property type="entry name" value="Oxid_FAD_bind_N"/>
</dbReference>
<dbReference type="OrthoDB" id="9811557at2"/>
<evidence type="ECO:0000256" key="4">
    <source>
        <dbReference type="ARBA" id="ARBA00022827"/>
    </source>
</evidence>